<keyword evidence="6" id="KW-0812">Transmembrane</keyword>
<evidence type="ECO:0000256" key="11">
    <source>
        <dbReference type="SAM" id="MobiDB-lite"/>
    </source>
</evidence>
<evidence type="ECO:0000256" key="4">
    <source>
        <dbReference type="ARBA" id="ARBA00022475"/>
    </source>
</evidence>
<name>A0ABV7HMI9_9GAMM</name>
<dbReference type="PROSITE" id="PS52015">
    <property type="entry name" value="TONB_CTD"/>
    <property type="match status" value="1"/>
</dbReference>
<evidence type="ECO:0000256" key="2">
    <source>
        <dbReference type="ARBA" id="ARBA00006555"/>
    </source>
</evidence>
<dbReference type="InterPro" id="IPR006260">
    <property type="entry name" value="TonB/TolA_C"/>
</dbReference>
<dbReference type="EMBL" id="JBHRSZ010000007">
    <property type="protein sequence ID" value="MFC3152872.1"/>
    <property type="molecule type" value="Genomic_DNA"/>
</dbReference>
<accession>A0ABV7HMI9</accession>
<keyword evidence="10" id="KW-0735">Signal-anchor</keyword>
<evidence type="ECO:0000256" key="7">
    <source>
        <dbReference type="ARBA" id="ARBA00022927"/>
    </source>
</evidence>
<evidence type="ECO:0000256" key="9">
    <source>
        <dbReference type="ARBA" id="ARBA00023136"/>
    </source>
</evidence>
<evidence type="ECO:0000256" key="3">
    <source>
        <dbReference type="ARBA" id="ARBA00022448"/>
    </source>
</evidence>
<evidence type="ECO:0000313" key="13">
    <source>
        <dbReference type="EMBL" id="MFC3152872.1"/>
    </source>
</evidence>
<dbReference type="Proteomes" id="UP001595476">
    <property type="component" value="Unassembled WGS sequence"/>
</dbReference>
<keyword evidence="3 10" id="KW-0813">Transport</keyword>
<dbReference type="SUPFAM" id="SSF74653">
    <property type="entry name" value="TolA/TonB C-terminal domain"/>
    <property type="match status" value="1"/>
</dbReference>
<dbReference type="InterPro" id="IPR003538">
    <property type="entry name" value="TonB"/>
</dbReference>
<keyword evidence="5 10" id="KW-0997">Cell inner membrane</keyword>
<keyword evidence="14" id="KW-1185">Reference proteome</keyword>
<evidence type="ECO:0000313" key="14">
    <source>
        <dbReference type="Proteomes" id="UP001595476"/>
    </source>
</evidence>
<evidence type="ECO:0000256" key="1">
    <source>
        <dbReference type="ARBA" id="ARBA00004383"/>
    </source>
</evidence>
<feature type="domain" description="TonB C-terminal" evidence="12">
    <location>
        <begin position="122"/>
        <end position="215"/>
    </location>
</feature>
<keyword evidence="4 10" id="KW-1003">Cell membrane</keyword>
<evidence type="ECO:0000259" key="12">
    <source>
        <dbReference type="PROSITE" id="PS52015"/>
    </source>
</evidence>
<dbReference type="InterPro" id="IPR037682">
    <property type="entry name" value="TonB_C"/>
</dbReference>
<comment type="similarity">
    <text evidence="2 10">Belongs to the TonB family.</text>
</comment>
<protein>
    <recommendedName>
        <fullName evidence="10">Protein TonB</fullName>
    </recommendedName>
</protein>
<dbReference type="Pfam" id="PF03544">
    <property type="entry name" value="TonB_C"/>
    <property type="match status" value="1"/>
</dbReference>
<feature type="region of interest" description="Disordered" evidence="11">
    <location>
        <begin position="57"/>
        <end position="76"/>
    </location>
</feature>
<evidence type="ECO:0000256" key="6">
    <source>
        <dbReference type="ARBA" id="ARBA00022692"/>
    </source>
</evidence>
<comment type="function">
    <text evidence="10">Interacts with outer membrane receptor proteins that carry out high-affinity binding and energy dependent uptake into the periplasmic space of specific substrates. It could act to transduce energy from the cytoplasmic membrane to specific energy-requiring processes in the outer membrane, resulting in the release into the periplasm of ligands bound by these outer membrane proteins.</text>
</comment>
<evidence type="ECO:0000256" key="8">
    <source>
        <dbReference type="ARBA" id="ARBA00022989"/>
    </source>
</evidence>
<comment type="caution">
    <text evidence="13">The sequence shown here is derived from an EMBL/GenBank/DDBJ whole genome shotgun (WGS) entry which is preliminary data.</text>
</comment>
<dbReference type="NCBIfam" id="TIGR01352">
    <property type="entry name" value="tonB_Cterm"/>
    <property type="match status" value="1"/>
</dbReference>
<proteinExistence type="inferred from homology"/>
<dbReference type="PANTHER" id="PTHR33446">
    <property type="entry name" value="PROTEIN TONB-RELATED"/>
    <property type="match status" value="1"/>
</dbReference>
<keyword evidence="9" id="KW-0472">Membrane</keyword>
<evidence type="ECO:0000256" key="5">
    <source>
        <dbReference type="ARBA" id="ARBA00022519"/>
    </source>
</evidence>
<gene>
    <name evidence="13" type="ORF">ACFOEK_17670</name>
</gene>
<comment type="subcellular location">
    <subcellularLocation>
        <location evidence="1 10">Cell inner membrane</location>
        <topology evidence="1 10">Single-pass membrane protein</topology>
        <orientation evidence="1 10">Periplasmic side</orientation>
    </subcellularLocation>
</comment>
<organism evidence="13 14">
    <name type="scientific">Litoribrevibacter euphylliae</name>
    <dbReference type="NCBI Taxonomy" id="1834034"/>
    <lineage>
        <taxon>Bacteria</taxon>
        <taxon>Pseudomonadati</taxon>
        <taxon>Pseudomonadota</taxon>
        <taxon>Gammaproteobacteria</taxon>
        <taxon>Oceanospirillales</taxon>
        <taxon>Oceanospirillaceae</taxon>
        <taxon>Litoribrevibacter</taxon>
    </lineage>
</organism>
<evidence type="ECO:0000256" key="10">
    <source>
        <dbReference type="RuleBase" id="RU362123"/>
    </source>
</evidence>
<keyword evidence="7 10" id="KW-0653">Protein transport</keyword>
<dbReference type="PANTHER" id="PTHR33446:SF14">
    <property type="entry name" value="PROTEIN TONB"/>
    <property type="match status" value="1"/>
</dbReference>
<keyword evidence="8" id="KW-1133">Transmembrane helix</keyword>
<dbReference type="RefSeq" id="WP_386722794.1">
    <property type="nucleotide sequence ID" value="NZ_JBHRSZ010000007.1"/>
</dbReference>
<dbReference type="Gene3D" id="3.30.1150.10">
    <property type="match status" value="1"/>
</dbReference>
<sequence>MKAVWFFPPALLVVVALFMFMAQLANPGTRYLAKAEQTLDLNMLRMRFDSDVQLRERELPPPPEEIPQPQSVEPAVSSPMPNIDLPQLDIPDVSLDATMNFQVAPPSLPTIAPPTDLANTVQLEMGQVPKKRINPQYPRRALQRKVEGYVVVEFKVNEQGQVDTSSLVFVESQPQGVFERTVRKSVARWRYHPLMRGGQAIAYKTRQRFEFNLDK</sequence>
<dbReference type="PRINTS" id="PR01374">
    <property type="entry name" value="TONBPROTEIN"/>
</dbReference>
<reference evidence="14" key="1">
    <citation type="journal article" date="2019" name="Int. J. Syst. Evol. Microbiol.">
        <title>The Global Catalogue of Microorganisms (GCM) 10K type strain sequencing project: providing services to taxonomists for standard genome sequencing and annotation.</title>
        <authorList>
            <consortium name="The Broad Institute Genomics Platform"/>
            <consortium name="The Broad Institute Genome Sequencing Center for Infectious Disease"/>
            <person name="Wu L."/>
            <person name="Ma J."/>
        </authorList>
    </citation>
    <scope>NUCLEOTIDE SEQUENCE [LARGE SCALE GENOMIC DNA]</scope>
    <source>
        <strain evidence="14">KCTC 52438</strain>
    </source>
</reference>
<dbReference type="InterPro" id="IPR051045">
    <property type="entry name" value="TonB-dependent_transducer"/>
</dbReference>